<evidence type="ECO:0000313" key="1">
    <source>
        <dbReference type="EMBL" id="BCJ86007.1"/>
    </source>
</evidence>
<dbReference type="AlphaFoldDB" id="A0A7I8D7L9"/>
<dbReference type="KEGG" id="eff:skT53_09920"/>
<proteinExistence type="predicted"/>
<gene>
    <name evidence="1" type="ORF">skT53_09920</name>
</gene>
<name>A0A7I8D7L9_9BACL</name>
<reference evidence="1 2" key="1">
    <citation type="submission" date="2020-08" db="EMBL/GenBank/DDBJ databases">
        <title>Complete Genome Sequence of Effusibacillus dendaii Strain skT53, Isolated from Farmland soil.</title>
        <authorList>
            <person name="Konishi T."/>
            <person name="Kawasaki H."/>
        </authorList>
    </citation>
    <scope>NUCLEOTIDE SEQUENCE [LARGE SCALE GENOMIC DNA]</scope>
    <source>
        <strain evidence="2">skT53</strain>
    </source>
</reference>
<sequence length="265" mass="30535">MKIYGLYGKSGTGKSHRASEVVARYQIDAVIDDGILIVNKMRVAGKSAKNERSMYAATKRAIFFSDSHRQEVYDAIRQLHIERLLIIGTSQKMIRRIAARLELSGEIEWIPIESFQSEEELALAKQQRSQGYHVIPIRPVEVEKTYTGGWFRKLVILMGRRKEEVTLVKPMYLSGKVTIHPQYIRELTEIEAGPEIQIHSVKVDNQKVDVSLSLLQGYTVEDLRVWKKRLQDSLVYSLEMPYVVNVEWRSILDKRGGTQARQRGY</sequence>
<dbReference type="Proteomes" id="UP000593802">
    <property type="component" value="Chromosome"/>
</dbReference>
<evidence type="ECO:0000313" key="2">
    <source>
        <dbReference type="Proteomes" id="UP000593802"/>
    </source>
</evidence>
<organism evidence="1 2">
    <name type="scientific">Effusibacillus dendaii</name>
    <dbReference type="NCBI Taxonomy" id="2743772"/>
    <lineage>
        <taxon>Bacteria</taxon>
        <taxon>Bacillati</taxon>
        <taxon>Bacillota</taxon>
        <taxon>Bacilli</taxon>
        <taxon>Bacillales</taxon>
        <taxon>Alicyclobacillaceae</taxon>
        <taxon>Effusibacillus</taxon>
    </lineage>
</organism>
<protein>
    <submittedName>
        <fullName evidence="1">ATPase</fullName>
    </submittedName>
</protein>
<dbReference type="EMBL" id="AP023366">
    <property type="protein sequence ID" value="BCJ86007.1"/>
    <property type="molecule type" value="Genomic_DNA"/>
</dbReference>
<dbReference type="RefSeq" id="WP_200760056.1">
    <property type="nucleotide sequence ID" value="NZ_AP023366.1"/>
</dbReference>
<keyword evidence="2" id="KW-1185">Reference proteome</keyword>
<accession>A0A7I8D7L9</accession>